<dbReference type="Proteomes" id="UP000596977">
    <property type="component" value="Unassembled WGS sequence"/>
</dbReference>
<keyword evidence="3" id="KW-1185">Reference proteome</keyword>
<reference evidence="2 3" key="1">
    <citation type="journal article" date="2014" name="Int. J. Syst. Evol. Microbiol.">
        <title>Complete genome sequence of Corynebacterium casei LMG S-19264T (=DSM 44701T), isolated from a smear-ripened cheese.</title>
        <authorList>
            <consortium name="US DOE Joint Genome Institute (JGI-PGF)"/>
            <person name="Walter F."/>
            <person name="Albersmeier A."/>
            <person name="Kalinowski J."/>
            <person name="Ruckert C."/>
        </authorList>
    </citation>
    <scope>NUCLEOTIDE SEQUENCE [LARGE SCALE GENOMIC DNA]</scope>
    <source>
        <strain evidence="2 3">CGMCC 1.15896</strain>
    </source>
</reference>
<keyword evidence="1" id="KW-1133">Transmembrane helix</keyword>
<feature type="transmembrane region" description="Helical" evidence="1">
    <location>
        <begin position="30"/>
        <end position="52"/>
    </location>
</feature>
<dbReference type="AlphaFoldDB" id="A0A916RJF8"/>
<sequence>MSHPEPNSQNAEQPYSEEALKIMAKARRRAGFSVLIMLIGFMTIALVVVYRLSSMGSDIDTRYAAQSIALPAGATVISSQVADGIVTVTYATGGDTAIRLFDGQTGELINEIAILAQ</sequence>
<dbReference type="EMBL" id="BMKB01000005">
    <property type="protein sequence ID" value="GGA57781.1"/>
    <property type="molecule type" value="Genomic_DNA"/>
</dbReference>
<proteinExistence type="predicted"/>
<organism evidence="2 3">
    <name type="scientific">Pelagibacterium lentulum</name>
    <dbReference type="NCBI Taxonomy" id="2029865"/>
    <lineage>
        <taxon>Bacteria</taxon>
        <taxon>Pseudomonadati</taxon>
        <taxon>Pseudomonadota</taxon>
        <taxon>Alphaproteobacteria</taxon>
        <taxon>Hyphomicrobiales</taxon>
        <taxon>Devosiaceae</taxon>
        <taxon>Pelagibacterium</taxon>
    </lineage>
</organism>
<dbReference type="RefSeq" id="WP_127073710.1">
    <property type="nucleotide sequence ID" value="NZ_BMKB01000005.1"/>
</dbReference>
<accession>A0A916RJF8</accession>
<evidence type="ECO:0000313" key="2">
    <source>
        <dbReference type="EMBL" id="GGA57781.1"/>
    </source>
</evidence>
<comment type="caution">
    <text evidence="2">The sequence shown here is derived from an EMBL/GenBank/DDBJ whole genome shotgun (WGS) entry which is preliminary data.</text>
</comment>
<gene>
    <name evidence="2" type="ORF">GCM10011499_30000</name>
</gene>
<keyword evidence="1" id="KW-0812">Transmembrane</keyword>
<dbReference type="Pfam" id="PF20082">
    <property type="entry name" value="DUF6476"/>
    <property type="match status" value="1"/>
</dbReference>
<evidence type="ECO:0000313" key="3">
    <source>
        <dbReference type="Proteomes" id="UP000596977"/>
    </source>
</evidence>
<evidence type="ECO:0000256" key="1">
    <source>
        <dbReference type="SAM" id="Phobius"/>
    </source>
</evidence>
<protein>
    <submittedName>
        <fullName evidence="2">Uncharacterized protein</fullName>
    </submittedName>
</protein>
<dbReference type="OrthoDB" id="7949620at2"/>
<name>A0A916RJF8_9HYPH</name>
<keyword evidence="1" id="KW-0472">Membrane</keyword>
<dbReference type="InterPro" id="IPR045519">
    <property type="entry name" value="DUF6476"/>
</dbReference>